<evidence type="ECO:0000256" key="5">
    <source>
        <dbReference type="ARBA" id="ARBA00022927"/>
    </source>
</evidence>
<dbReference type="Gene3D" id="1.10.10.2360">
    <property type="match status" value="1"/>
</dbReference>
<gene>
    <name evidence="11" type="ORF">RN001_007213</name>
</gene>
<evidence type="ECO:0000256" key="3">
    <source>
        <dbReference type="ARBA" id="ARBA00022448"/>
    </source>
</evidence>
<evidence type="ECO:0000256" key="7">
    <source>
        <dbReference type="ARBA" id="ARBA00023132"/>
    </source>
</evidence>
<dbReference type="GO" id="GO:0003723">
    <property type="term" value="F:RNA binding"/>
    <property type="evidence" value="ECO:0007669"/>
    <property type="project" value="TreeGrafter"/>
</dbReference>
<dbReference type="GO" id="GO:0000973">
    <property type="term" value="P:post-transcriptional tethering of RNA polymerase II gene DNA at nuclear periphery"/>
    <property type="evidence" value="ECO:0007669"/>
    <property type="project" value="TreeGrafter"/>
</dbReference>
<feature type="compositionally biased region" description="Low complexity" evidence="9">
    <location>
        <begin position="189"/>
        <end position="199"/>
    </location>
</feature>
<evidence type="ECO:0000256" key="4">
    <source>
        <dbReference type="ARBA" id="ARBA00022816"/>
    </source>
</evidence>
<dbReference type="Gene3D" id="3.30.1610.10">
    <property type="entry name" value="Peptidase S59, nucleoporin"/>
    <property type="match status" value="1"/>
</dbReference>
<dbReference type="Pfam" id="PF04096">
    <property type="entry name" value="Nucleoporin2"/>
    <property type="match status" value="1"/>
</dbReference>
<keyword evidence="7" id="KW-0906">Nuclear pore complex</keyword>
<dbReference type="Proteomes" id="UP001353858">
    <property type="component" value="Unassembled WGS sequence"/>
</dbReference>
<dbReference type="InterPro" id="IPR036903">
    <property type="entry name" value="Nup98_auto-Pept-S59_dom_sf"/>
</dbReference>
<dbReference type="InterPro" id="IPR037665">
    <property type="entry name" value="Nucleoporin_S59-like"/>
</dbReference>
<feature type="domain" description="Peptidase S59" evidence="10">
    <location>
        <begin position="427"/>
        <end position="567"/>
    </location>
</feature>
<evidence type="ECO:0000256" key="9">
    <source>
        <dbReference type="SAM" id="MobiDB-lite"/>
    </source>
</evidence>
<keyword evidence="4" id="KW-0509">mRNA transport</keyword>
<keyword evidence="3" id="KW-0813">Transport</keyword>
<feature type="region of interest" description="Disordered" evidence="9">
    <location>
        <begin position="164"/>
        <end position="199"/>
    </location>
</feature>
<evidence type="ECO:0000313" key="12">
    <source>
        <dbReference type="Proteomes" id="UP001353858"/>
    </source>
</evidence>
<evidence type="ECO:0000256" key="8">
    <source>
        <dbReference type="ARBA" id="ARBA00023242"/>
    </source>
</evidence>
<evidence type="ECO:0000259" key="10">
    <source>
        <dbReference type="PROSITE" id="PS51434"/>
    </source>
</evidence>
<evidence type="ECO:0000256" key="6">
    <source>
        <dbReference type="ARBA" id="ARBA00023010"/>
    </source>
</evidence>
<dbReference type="GO" id="GO:0017056">
    <property type="term" value="F:structural constituent of nuclear pore"/>
    <property type="evidence" value="ECO:0007669"/>
    <property type="project" value="InterPro"/>
</dbReference>
<keyword evidence="5" id="KW-0653">Protein transport</keyword>
<sequence length="567" mass="64490">MTSYQPFTQNRNFLNLYINDNAFLGQHSCAQVQGASVPYNPATERSRFASPFADKFGCIADMDVNKNKSLEEIRWEDYQRNQKGPTLSLQNTSLKPMMQQPQFLRSINFVERPTFDPILKPAKPSFSLELMPLSTNKSMYNFNLPPSNNQTNFSGKIKYDPFSLTSLPKSAQPTQPNLQPSLPAPSQLTNASNTNPNTNTYALKVLPQPPKDEFYNNVKQIFQPFPRRDFLVDVGSNFDMQNRTTDPDAINEILNELRAPDINKPNLSFYSPCFIDSVKQSFFEDVTKHVPVSTPNRSLVLKKTHQENEFLPNLQITVVKSININYTTTENHNPKVDEDLDLSHCQNCIELKPIEENLGESLKHIKLKLNVDKGTDAVSGLSLNPNSCKITQTTDTNVAEKETQASYDTLQIGDCKNIKSCHVKLTKTDYYTEPPFEDLHKYVQADCNVKDFVIGRKGYGKIHFLDLVNLYNLNLDEIVDIDYRNVTVYPDDGKKPPLGEGLNVKAEITIDGIWPLDKTNDTMITDVEKITKTNFIDKLKRLAEKQNASFVNYLPDTGSWIFQVEHF</sequence>
<dbReference type="InterPro" id="IPR007230">
    <property type="entry name" value="Nup98_auto-Pept-S59_dom"/>
</dbReference>
<dbReference type="GO" id="GO:0044614">
    <property type="term" value="C:nuclear pore cytoplasmic filaments"/>
    <property type="evidence" value="ECO:0007669"/>
    <property type="project" value="TreeGrafter"/>
</dbReference>
<dbReference type="AlphaFoldDB" id="A0AAN7PXX4"/>
<dbReference type="GO" id="GO:0008139">
    <property type="term" value="F:nuclear localization sequence binding"/>
    <property type="evidence" value="ECO:0007669"/>
    <property type="project" value="TreeGrafter"/>
</dbReference>
<protein>
    <recommendedName>
        <fullName evidence="10">Peptidase S59 domain-containing protein</fullName>
    </recommendedName>
</protein>
<accession>A0AAN7PXX4</accession>
<reference evidence="12" key="1">
    <citation type="submission" date="2023-01" db="EMBL/GenBank/DDBJ databases">
        <title>Key to firefly adult light organ development and bioluminescence: homeobox transcription factors regulate luciferase expression and transportation to peroxisome.</title>
        <authorList>
            <person name="Fu X."/>
        </authorList>
    </citation>
    <scope>NUCLEOTIDE SEQUENCE [LARGE SCALE GENOMIC DNA]</scope>
</reference>
<dbReference type="GO" id="GO:0006405">
    <property type="term" value="P:RNA export from nucleus"/>
    <property type="evidence" value="ECO:0007669"/>
    <property type="project" value="TreeGrafter"/>
</dbReference>
<dbReference type="PANTHER" id="PTHR23198">
    <property type="entry name" value="NUCLEOPORIN"/>
    <property type="match status" value="1"/>
</dbReference>
<organism evidence="11 12">
    <name type="scientific">Aquatica leii</name>
    <dbReference type="NCBI Taxonomy" id="1421715"/>
    <lineage>
        <taxon>Eukaryota</taxon>
        <taxon>Metazoa</taxon>
        <taxon>Ecdysozoa</taxon>
        <taxon>Arthropoda</taxon>
        <taxon>Hexapoda</taxon>
        <taxon>Insecta</taxon>
        <taxon>Pterygota</taxon>
        <taxon>Neoptera</taxon>
        <taxon>Endopterygota</taxon>
        <taxon>Coleoptera</taxon>
        <taxon>Polyphaga</taxon>
        <taxon>Elateriformia</taxon>
        <taxon>Elateroidea</taxon>
        <taxon>Lampyridae</taxon>
        <taxon>Luciolinae</taxon>
        <taxon>Aquatica</taxon>
    </lineage>
</organism>
<dbReference type="GO" id="GO:0034398">
    <property type="term" value="P:telomere tethering at nuclear periphery"/>
    <property type="evidence" value="ECO:0007669"/>
    <property type="project" value="TreeGrafter"/>
</dbReference>
<dbReference type="GO" id="GO:0006606">
    <property type="term" value="P:protein import into nucleus"/>
    <property type="evidence" value="ECO:0007669"/>
    <property type="project" value="TreeGrafter"/>
</dbReference>
<name>A0AAN7PXX4_9COLE</name>
<evidence type="ECO:0000256" key="2">
    <source>
        <dbReference type="ARBA" id="ARBA00008926"/>
    </source>
</evidence>
<comment type="caution">
    <text evidence="11">The sequence shown here is derived from an EMBL/GenBank/DDBJ whole genome shotgun (WGS) entry which is preliminary data.</text>
</comment>
<dbReference type="PROSITE" id="PS51434">
    <property type="entry name" value="NUP_C"/>
    <property type="match status" value="1"/>
</dbReference>
<feature type="compositionally biased region" description="Polar residues" evidence="9">
    <location>
        <begin position="164"/>
        <end position="188"/>
    </location>
</feature>
<keyword evidence="12" id="KW-1185">Reference proteome</keyword>
<evidence type="ECO:0000256" key="1">
    <source>
        <dbReference type="ARBA" id="ARBA00004567"/>
    </source>
</evidence>
<dbReference type="SUPFAM" id="SSF82215">
    <property type="entry name" value="C-terminal autoproteolytic domain of nucleoporin nup98"/>
    <property type="match status" value="1"/>
</dbReference>
<dbReference type="PANTHER" id="PTHR23198:SF6">
    <property type="entry name" value="NUCLEAR PORE COMPLEX PROTEIN NUP98-NUP96"/>
    <property type="match status" value="1"/>
</dbReference>
<proteinExistence type="inferred from homology"/>
<comment type="similarity">
    <text evidence="2">Belongs to the nucleoporin GLFG family.</text>
</comment>
<dbReference type="GO" id="GO:0051028">
    <property type="term" value="P:mRNA transport"/>
    <property type="evidence" value="ECO:0007669"/>
    <property type="project" value="UniProtKB-KW"/>
</dbReference>
<comment type="subcellular location">
    <subcellularLocation>
        <location evidence="1">Nucleus</location>
        <location evidence="1">Nuclear pore complex</location>
    </subcellularLocation>
</comment>
<evidence type="ECO:0000313" key="11">
    <source>
        <dbReference type="EMBL" id="KAK4879067.1"/>
    </source>
</evidence>
<keyword evidence="8" id="KW-0539">Nucleus</keyword>
<keyword evidence="6" id="KW-0811">Translocation</keyword>
<dbReference type="EMBL" id="JARPUR010000003">
    <property type="protein sequence ID" value="KAK4879067.1"/>
    <property type="molecule type" value="Genomic_DNA"/>
</dbReference>